<keyword evidence="6" id="KW-1185">Reference proteome</keyword>
<evidence type="ECO:0000313" key="6">
    <source>
        <dbReference type="Proteomes" id="UP000664859"/>
    </source>
</evidence>
<proteinExistence type="predicted"/>
<dbReference type="Pfam" id="PF00149">
    <property type="entry name" value="Metallophos"/>
    <property type="match status" value="1"/>
</dbReference>
<dbReference type="InterPro" id="IPR027417">
    <property type="entry name" value="P-loop_NTPase"/>
</dbReference>
<dbReference type="SUPFAM" id="SSF52540">
    <property type="entry name" value="P-loop containing nucleoside triphosphate hydrolases"/>
    <property type="match status" value="1"/>
</dbReference>
<keyword evidence="1" id="KW-0175">Coiled coil</keyword>
<feature type="compositionally biased region" description="Gly residues" evidence="2">
    <location>
        <begin position="802"/>
        <end position="811"/>
    </location>
</feature>
<feature type="coiled-coil region" evidence="1">
    <location>
        <begin position="1015"/>
        <end position="1042"/>
    </location>
</feature>
<dbReference type="OrthoDB" id="18797at2759"/>
<accession>A0A836CHZ6</accession>
<protein>
    <recommendedName>
        <fullName evidence="4">Calcineurin-like phosphoesterase domain-containing protein</fullName>
    </recommendedName>
</protein>
<evidence type="ECO:0000259" key="4">
    <source>
        <dbReference type="Pfam" id="PF00149"/>
    </source>
</evidence>
<feature type="signal peptide" evidence="3">
    <location>
        <begin position="1"/>
        <end position="36"/>
    </location>
</feature>
<feature type="region of interest" description="Disordered" evidence="2">
    <location>
        <begin position="1197"/>
        <end position="1218"/>
    </location>
</feature>
<feature type="chain" id="PRO_5032584473" description="Calcineurin-like phosphoesterase domain-containing protein" evidence="3">
    <location>
        <begin position="37"/>
        <end position="1723"/>
    </location>
</feature>
<evidence type="ECO:0000313" key="5">
    <source>
        <dbReference type="EMBL" id="KAG5184331.1"/>
    </source>
</evidence>
<reference evidence="5" key="1">
    <citation type="submission" date="2021-02" db="EMBL/GenBank/DDBJ databases">
        <title>First Annotated Genome of the Yellow-green Alga Tribonema minus.</title>
        <authorList>
            <person name="Mahan K.M."/>
        </authorList>
    </citation>
    <scope>NUCLEOTIDE SEQUENCE</scope>
    <source>
        <strain evidence="5">UTEX B ZZ1240</strain>
    </source>
</reference>
<evidence type="ECO:0000256" key="2">
    <source>
        <dbReference type="SAM" id="MobiDB-lite"/>
    </source>
</evidence>
<organism evidence="5 6">
    <name type="scientific">Tribonema minus</name>
    <dbReference type="NCBI Taxonomy" id="303371"/>
    <lineage>
        <taxon>Eukaryota</taxon>
        <taxon>Sar</taxon>
        <taxon>Stramenopiles</taxon>
        <taxon>Ochrophyta</taxon>
        <taxon>PX clade</taxon>
        <taxon>Xanthophyceae</taxon>
        <taxon>Tribonematales</taxon>
        <taxon>Tribonemataceae</taxon>
        <taxon>Tribonema</taxon>
    </lineage>
</organism>
<feature type="domain" description="Calcineurin-like phosphoesterase" evidence="4">
    <location>
        <begin position="273"/>
        <end position="351"/>
    </location>
</feature>
<dbReference type="SUPFAM" id="SSF56300">
    <property type="entry name" value="Metallo-dependent phosphatases"/>
    <property type="match status" value="1"/>
</dbReference>
<dbReference type="GO" id="GO:0016787">
    <property type="term" value="F:hydrolase activity"/>
    <property type="evidence" value="ECO:0007669"/>
    <property type="project" value="InterPro"/>
</dbReference>
<dbReference type="InterPro" id="IPR004843">
    <property type="entry name" value="Calcineurin-like_PHP"/>
</dbReference>
<dbReference type="Gene3D" id="3.60.21.10">
    <property type="match status" value="1"/>
</dbReference>
<dbReference type="Gene3D" id="3.40.50.300">
    <property type="entry name" value="P-loop containing nucleotide triphosphate hydrolases"/>
    <property type="match status" value="2"/>
</dbReference>
<comment type="caution">
    <text evidence="5">The sequence shown here is derived from an EMBL/GenBank/DDBJ whole genome shotgun (WGS) entry which is preliminary data.</text>
</comment>
<dbReference type="PANTHER" id="PTHR32114">
    <property type="entry name" value="ABC TRANSPORTER ABCH.3"/>
    <property type="match status" value="1"/>
</dbReference>
<dbReference type="PANTHER" id="PTHR32114:SF2">
    <property type="entry name" value="ABC TRANSPORTER ABCH.3"/>
    <property type="match status" value="1"/>
</dbReference>
<feature type="compositionally biased region" description="Low complexity" evidence="2">
    <location>
        <begin position="199"/>
        <end position="213"/>
    </location>
</feature>
<feature type="compositionally biased region" description="Polar residues" evidence="2">
    <location>
        <begin position="77"/>
        <end position="86"/>
    </location>
</feature>
<evidence type="ECO:0000256" key="1">
    <source>
        <dbReference type="SAM" id="Coils"/>
    </source>
</evidence>
<dbReference type="InterPro" id="IPR029052">
    <property type="entry name" value="Metallo-depent_PP-like"/>
</dbReference>
<feature type="compositionally biased region" description="Pro residues" evidence="2">
    <location>
        <begin position="244"/>
        <end position="253"/>
    </location>
</feature>
<dbReference type="Proteomes" id="UP000664859">
    <property type="component" value="Unassembled WGS sequence"/>
</dbReference>
<keyword evidence="3" id="KW-0732">Signal</keyword>
<evidence type="ECO:0000256" key="3">
    <source>
        <dbReference type="SAM" id="SignalP"/>
    </source>
</evidence>
<feature type="region of interest" description="Disordered" evidence="2">
    <location>
        <begin position="67"/>
        <end position="91"/>
    </location>
</feature>
<sequence>MTAHQRCATSLQAVTTRRALLSQAVAFLAVPALALAEGYEDLSADDAPEPVRETLTDEERIKRKLEAQAKATGKGSSGRQSYQSQLRLRPHSHSCRSAARCIHGGRHALMMADQQGWQEGVRVKIISSGESGVIREKRGRGWWTVALDDKDAVASVTTRASNLALSGADKAAAQGGTDLAAAPAAPQQQDHLPVQKALDAQADSASDGTATTAHVSSSGAAEDNTTTRRSSTRRKPPSTTTAAPLPPPAPPDTPALVTLDDPTLPHRAVTQWVVFSDLHVGVGSLSVCMEVLDRVRAEAEARPGAGVLFLGDFWHLRGTLRVDLLNAVLARLAAWRAPVVLLPGNHDQCQKQVVGTCLCTTPAGAEHSLTPLRYAFRPGHAVVISQPTLFLGALWLPHCRDQRALERVLALPAAAAARAVFCHVDARGAAMNDGIYSRTGISPSAFPAGARVYSGHFHRPHSVGGGRVRYVGSPYQTSLAEAGQRKELLILDAADWSVRDAVEICVGRRFFRAEGEGQKTITAHVSHVAAALIIICPSAVPRRCAPQPLPSAADARRGDRLVWSVPDVRAAAVQDASAALRSAGVEVELRSMPRMRAAAAADAEQPSAAAALLDGGVLPRAGGAAALPPDALTPPSLLDKYLAAEAAAGRPARADVRAAAEAAVRALCSGAALSSSSSSSSAQASNAAADMSSSIGSSSAVVGNGGGSGGAAPAPARHAALDLEEVRLARFGPFRNAAAYPLRGRGVVLLRGSNRDDLAADSNGAGKTTLAAAALWALTGSLDTRPTSDARAQDVVYDMDGSSGGGGGGDDGSAPRRGSGGVAEVTLTATLNGEKLVVTRRKGARTSQLRVTHGGRDLTRQALRDTQAVLERDLGLRAEVLRRTLFQGQHHMYGERLERVRGDPGLLESTDARFKEELSLLMPMDFWQDAARSARRAAADAEREGDVRAAEAALRTGDLAARQQQRDALARELAARRQACGAAAAADDSYHAPPPPPAAAVAAAAGRVEAARAIVAQAATDIAAAEDALREARRRADAVAARRGGGVAPAQAEVHRLEERRRFARRWWRQVLLLLLLLLCARKLCRGGRSGVRQCALSTLVHASIDTTTGHIADHRRALHRPRVTHLCRDADAARAAAEALRGELSALRAAAAEAAAGDADADSARAALDAAARIAQDTAAAEAVARAAHAAAAEHLSTHRKAAARSASGGSGGGSGGGSSGGVSVCTSCGQPITPEFAAAREASLAAAANAAAEVVTQAAGAAAAAARAAAAAETALATAQRRSALAGRAADAEAAAAAAERAAGDRARELGGVEDDLRMAQQALEAAKTAADHDAQAAASAVTAAEWVASAHRDKQEMAQREFASAVELQSQFVLASQERERQAKDLADAVETAARALSDCDAAVQRLSGEAQQLRGAAEAAAQRKSAYAAAAEHLGVREHEMQSFACPLMRTLFTAYQTAKARRCDAAGVLALRSHQPPHRTRRRRRRAPQNFVFREGVEQLEAFAACFLDALSDGGLQLSLNLDGERVIKRAEVIGSDGQRRERSLSQLSGGQWRRVSLSLELAFAELARQRCGLACNVVVLDEVLSQLDANGRARVAQLLRHLSAEMHYRGLLHPTHTDIGHPIHRLCFLLIRNGGHSSRRLVSSAAAQLDANGRARVAHLLRRLVAADGGYSTVLVILQDLPAEQIIDSFDAVDEVVKRGDRSWLSCCSCHQRFDND</sequence>
<feature type="region of interest" description="Disordered" evidence="2">
    <location>
        <begin position="797"/>
        <end position="820"/>
    </location>
</feature>
<feature type="region of interest" description="Disordered" evidence="2">
    <location>
        <begin position="198"/>
        <end position="260"/>
    </location>
</feature>
<gene>
    <name evidence="5" type="ORF">JKP88DRAFT_262844</name>
</gene>
<name>A0A836CHZ6_9STRA</name>
<dbReference type="EMBL" id="JAFCMP010000168">
    <property type="protein sequence ID" value="KAG5184331.1"/>
    <property type="molecule type" value="Genomic_DNA"/>
</dbReference>